<evidence type="ECO:0000256" key="2">
    <source>
        <dbReference type="ARBA" id="ARBA00022448"/>
    </source>
</evidence>
<feature type="transmembrane region" description="Helical" evidence="7">
    <location>
        <begin position="220"/>
        <end position="242"/>
    </location>
</feature>
<dbReference type="PROSITE" id="PS50928">
    <property type="entry name" value="ABC_TM1"/>
    <property type="match status" value="1"/>
</dbReference>
<feature type="transmembrane region" description="Helical" evidence="7">
    <location>
        <begin position="54"/>
        <end position="79"/>
    </location>
</feature>
<evidence type="ECO:0000256" key="1">
    <source>
        <dbReference type="ARBA" id="ARBA00004651"/>
    </source>
</evidence>
<comment type="caution">
    <text evidence="9">The sequence shown here is derived from an EMBL/GenBank/DDBJ whole genome shotgun (WGS) entry which is preliminary data.</text>
</comment>
<gene>
    <name evidence="9" type="ORF">NS331_01050</name>
</gene>
<feature type="transmembrane region" description="Helical" evidence="7">
    <location>
        <begin position="164"/>
        <end position="189"/>
    </location>
</feature>
<evidence type="ECO:0000256" key="4">
    <source>
        <dbReference type="ARBA" id="ARBA00022692"/>
    </source>
</evidence>
<sequence length="252" mass="27242">MGLRPSRTVVWTCASVATLLGAWTLASLLLPAAVLPGPWRVVLAMAALVRTAELWSDVAVTLGRIALAFALGMGTALALGTAMAVSQRAGAFFRVWIVCGITVPAIVTILTVYMVVGMNERGAVLGAALTVVPFVAINVREGLKSLDTRLLAMGQVFRASRGQVARCIVAPQIAPMLLASSRFGLGLVWKMVLFVELLGRSDGVGFRIEYYFQLFDMTHVLAYAACFVVVMLVIEVGVFGVLERRIFRWRRP</sequence>
<feature type="domain" description="ABC transmembrane type-1" evidence="8">
    <location>
        <begin position="54"/>
        <end position="240"/>
    </location>
</feature>
<dbReference type="GO" id="GO:0005886">
    <property type="term" value="C:plasma membrane"/>
    <property type="evidence" value="ECO:0007669"/>
    <property type="project" value="UniProtKB-SubCell"/>
</dbReference>
<feature type="transmembrane region" description="Helical" evidence="7">
    <location>
        <begin position="91"/>
        <end position="116"/>
    </location>
</feature>
<dbReference type="PANTHER" id="PTHR30151:SF38">
    <property type="entry name" value="ALIPHATIC SULFONATES TRANSPORT PERMEASE PROTEIN SSUC-RELATED"/>
    <property type="match status" value="1"/>
</dbReference>
<keyword evidence="10" id="KW-1185">Reference proteome</keyword>
<dbReference type="InterPro" id="IPR000515">
    <property type="entry name" value="MetI-like"/>
</dbReference>
<keyword evidence="3" id="KW-1003">Cell membrane</keyword>
<evidence type="ECO:0000256" key="5">
    <source>
        <dbReference type="ARBA" id="ARBA00022989"/>
    </source>
</evidence>
<accession>A0A147HC84</accession>
<name>A0A147HC84_9BURK</name>
<protein>
    <recommendedName>
        <fullName evidence="8">ABC transmembrane type-1 domain-containing protein</fullName>
    </recommendedName>
</protein>
<dbReference type="InterPro" id="IPR035906">
    <property type="entry name" value="MetI-like_sf"/>
</dbReference>
<keyword evidence="6 7" id="KW-0472">Membrane</keyword>
<evidence type="ECO:0000313" key="9">
    <source>
        <dbReference type="EMBL" id="KTT27689.1"/>
    </source>
</evidence>
<comment type="similarity">
    <text evidence="7">Belongs to the binding-protein-dependent transport system permease family.</text>
</comment>
<dbReference type="SUPFAM" id="SSF161098">
    <property type="entry name" value="MetI-like"/>
    <property type="match status" value="1"/>
</dbReference>
<dbReference type="GO" id="GO:0055085">
    <property type="term" value="P:transmembrane transport"/>
    <property type="evidence" value="ECO:0007669"/>
    <property type="project" value="InterPro"/>
</dbReference>
<proteinExistence type="inferred from homology"/>
<keyword evidence="5 7" id="KW-1133">Transmembrane helix</keyword>
<dbReference type="Pfam" id="PF00528">
    <property type="entry name" value="BPD_transp_1"/>
    <property type="match status" value="1"/>
</dbReference>
<evidence type="ECO:0000259" key="8">
    <source>
        <dbReference type="PROSITE" id="PS50928"/>
    </source>
</evidence>
<evidence type="ECO:0000256" key="3">
    <source>
        <dbReference type="ARBA" id="ARBA00022475"/>
    </source>
</evidence>
<keyword evidence="4 7" id="KW-0812">Transmembrane</keyword>
<feature type="transmembrane region" description="Helical" evidence="7">
    <location>
        <begin position="122"/>
        <end position="143"/>
    </location>
</feature>
<dbReference type="CDD" id="cd06261">
    <property type="entry name" value="TM_PBP2"/>
    <property type="match status" value="1"/>
</dbReference>
<dbReference type="PANTHER" id="PTHR30151">
    <property type="entry name" value="ALKANE SULFONATE ABC TRANSPORTER-RELATED, MEMBRANE SUBUNIT"/>
    <property type="match status" value="1"/>
</dbReference>
<dbReference type="AlphaFoldDB" id="A0A147HC84"/>
<dbReference type="Gene3D" id="1.10.3720.10">
    <property type="entry name" value="MetI-like"/>
    <property type="match status" value="1"/>
</dbReference>
<reference evidence="9 10" key="1">
    <citation type="journal article" date="2016" name="Front. Microbiol.">
        <title>Genomic Resource of Rice Seed Associated Bacteria.</title>
        <authorList>
            <person name="Midha S."/>
            <person name="Bansal K."/>
            <person name="Sharma S."/>
            <person name="Kumar N."/>
            <person name="Patil P.P."/>
            <person name="Chaudhry V."/>
            <person name="Patil P.B."/>
        </authorList>
    </citation>
    <scope>NUCLEOTIDE SEQUENCE [LARGE SCALE GENOMIC DNA]</scope>
    <source>
        <strain evidence="9 10">NS331</strain>
    </source>
</reference>
<comment type="subcellular location">
    <subcellularLocation>
        <location evidence="1 7">Cell membrane</location>
        <topology evidence="1 7">Multi-pass membrane protein</topology>
    </subcellularLocation>
</comment>
<keyword evidence="2 7" id="KW-0813">Transport</keyword>
<organism evidence="9 10">
    <name type="scientific">Pseudacidovorax intermedius</name>
    <dbReference type="NCBI Taxonomy" id="433924"/>
    <lineage>
        <taxon>Bacteria</taxon>
        <taxon>Pseudomonadati</taxon>
        <taxon>Pseudomonadota</taxon>
        <taxon>Betaproteobacteria</taxon>
        <taxon>Burkholderiales</taxon>
        <taxon>Comamonadaceae</taxon>
        <taxon>Pseudacidovorax</taxon>
    </lineage>
</organism>
<evidence type="ECO:0000256" key="6">
    <source>
        <dbReference type="ARBA" id="ARBA00023136"/>
    </source>
</evidence>
<dbReference type="Proteomes" id="UP000072741">
    <property type="component" value="Unassembled WGS sequence"/>
</dbReference>
<evidence type="ECO:0000256" key="7">
    <source>
        <dbReference type="RuleBase" id="RU363032"/>
    </source>
</evidence>
<feature type="transmembrane region" description="Helical" evidence="7">
    <location>
        <begin position="9"/>
        <end position="34"/>
    </location>
</feature>
<evidence type="ECO:0000313" key="10">
    <source>
        <dbReference type="Proteomes" id="UP000072741"/>
    </source>
</evidence>
<dbReference type="EMBL" id="LDSL01000009">
    <property type="protein sequence ID" value="KTT27689.1"/>
    <property type="molecule type" value="Genomic_DNA"/>
</dbReference>